<dbReference type="RefSeq" id="WP_370440554.1">
    <property type="nucleotide sequence ID" value="NZ_JBGFTU010000005.1"/>
</dbReference>
<name>A0ABV4GYD3_9ACTN</name>
<accession>A0ABV4GYD3</accession>
<keyword evidence="2" id="KW-1185">Reference proteome</keyword>
<evidence type="ECO:0000313" key="1">
    <source>
        <dbReference type="EMBL" id="MEZ0164311.1"/>
    </source>
</evidence>
<organism evidence="1 2">
    <name type="scientific">Kineococcus halophytocola</name>
    <dbReference type="NCBI Taxonomy" id="3234027"/>
    <lineage>
        <taxon>Bacteria</taxon>
        <taxon>Bacillati</taxon>
        <taxon>Actinomycetota</taxon>
        <taxon>Actinomycetes</taxon>
        <taxon>Kineosporiales</taxon>
        <taxon>Kineosporiaceae</taxon>
        <taxon>Kineococcus</taxon>
    </lineage>
</organism>
<protein>
    <submittedName>
        <fullName evidence="1">Uncharacterized protein</fullName>
    </submittedName>
</protein>
<dbReference type="Proteomes" id="UP001565927">
    <property type="component" value="Unassembled WGS sequence"/>
</dbReference>
<comment type="caution">
    <text evidence="1">The sequence shown here is derived from an EMBL/GenBank/DDBJ whole genome shotgun (WGS) entry which is preliminary data.</text>
</comment>
<proteinExistence type="predicted"/>
<gene>
    <name evidence="1" type="ORF">AB2L27_05960</name>
</gene>
<dbReference type="EMBL" id="JBGFTU010000005">
    <property type="protein sequence ID" value="MEZ0164311.1"/>
    <property type="molecule type" value="Genomic_DNA"/>
</dbReference>
<evidence type="ECO:0000313" key="2">
    <source>
        <dbReference type="Proteomes" id="UP001565927"/>
    </source>
</evidence>
<reference evidence="1 2" key="1">
    <citation type="submission" date="2024-07" db="EMBL/GenBank/DDBJ databases">
        <authorList>
            <person name="Thanompreechachai J."/>
            <person name="Duangmal K."/>
        </authorList>
    </citation>
    <scope>NUCLEOTIDE SEQUENCE [LARGE SCALE GENOMIC DNA]</scope>
    <source>
        <strain evidence="1 2">LSe6-4</strain>
    </source>
</reference>
<sequence>MRIAVDPTAAQPAELLDHDVFTSLDVTVPAGTSVGDLAAVLGPVGELDAEGDDVAAAHVRVSVSWLHGTAHAEGADAGWDERFEGMLAFAETQGWVAGTAGDRTVRAHVVVE</sequence>